<evidence type="ECO:0008006" key="9">
    <source>
        <dbReference type="Google" id="ProtNLM"/>
    </source>
</evidence>
<dbReference type="InterPro" id="IPR000277">
    <property type="entry name" value="Cys/Met-Metab_PyrdxlP-dep_enz"/>
</dbReference>
<evidence type="ECO:0000313" key="8">
    <source>
        <dbReference type="Proteomes" id="UP000245609"/>
    </source>
</evidence>
<dbReference type="STRING" id="133381.A0A2T9Z8Y8"/>
<comment type="caution">
    <text evidence="7">The sequence shown here is derived from an EMBL/GenBank/DDBJ whole genome shotgun (WGS) entry which is preliminary data.</text>
</comment>
<dbReference type="PANTHER" id="PTHR43797">
    <property type="entry name" value="HOMOCYSTEINE/CYSTEINE SYNTHASE"/>
    <property type="match status" value="1"/>
</dbReference>
<evidence type="ECO:0000256" key="3">
    <source>
        <dbReference type="ARBA" id="ARBA00022679"/>
    </source>
</evidence>
<dbReference type="CDD" id="cd00614">
    <property type="entry name" value="CGS_like"/>
    <property type="match status" value="1"/>
</dbReference>
<dbReference type="GO" id="GO:0030170">
    <property type="term" value="F:pyridoxal phosphate binding"/>
    <property type="evidence" value="ECO:0007669"/>
    <property type="project" value="InterPro"/>
</dbReference>
<evidence type="ECO:0000256" key="5">
    <source>
        <dbReference type="PIRSR" id="PIRSR001434-2"/>
    </source>
</evidence>
<protein>
    <recommendedName>
        <fullName evidence="9">O-acetylhomoserine aminocarboxypropyltransferase</fullName>
    </recommendedName>
</protein>
<dbReference type="InterPro" id="IPR006235">
    <property type="entry name" value="OAc-hSer/O-AcSer_sulfhydrylase"/>
</dbReference>
<dbReference type="PIRSF" id="PIRSF001434">
    <property type="entry name" value="CGS"/>
    <property type="match status" value="1"/>
</dbReference>
<keyword evidence="8" id="KW-1185">Reference proteome</keyword>
<evidence type="ECO:0000256" key="6">
    <source>
        <dbReference type="RuleBase" id="RU362118"/>
    </source>
</evidence>
<evidence type="ECO:0000256" key="2">
    <source>
        <dbReference type="ARBA" id="ARBA00009077"/>
    </source>
</evidence>
<organism evidence="7 8">
    <name type="scientific">Smittium megazygosporum</name>
    <dbReference type="NCBI Taxonomy" id="133381"/>
    <lineage>
        <taxon>Eukaryota</taxon>
        <taxon>Fungi</taxon>
        <taxon>Fungi incertae sedis</taxon>
        <taxon>Zoopagomycota</taxon>
        <taxon>Kickxellomycotina</taxon>
        <taxon>Harpellomycetes</taxon>
        <taxon>Harpellales</taxon>
        <taxon>Legeriomycetaceae</taxon>
        <taxon>Smittium</taxon>
    </lineage>
</organism>
<accession>A0A2T9Z8Y8</accession>
<dbReference type="EMBL" id="MBFS01001405">
    <property type="protein sequence ID" value="PVV01061.1"/>
    <property type="molecule type" value="Genomic_DNA"/>
</dbReference>
<dbReference type="AlphaFoldDB" id="A0A2T9Z8Y8"/>
<name>A0A2T9Z8Y8_9FUNG</name>
<dbReference type="InterPro" id="IPR054542">
    <property type="entry name" value="Cys_met_metab_PP"/>
</dbReference>
<feature type="modified residue" description="N6-(pyridoxal phosphate)lysine" evidence="5">
    <location>
        <position position="189"/>
    </location>
</feature>
<keyword evidence="3" id="KW-0808">Transferase</keyword>
<dbReference type="PANTHER" id="PTHR43797:SF2">
    <property type="entry name" value="HOMOCYSTEINE_CYSTEINE SYNTHASE"/>
    <property type="match status" value="1"/>
</dbReference>
<dbReference type="GO" id="GO:0003961">
    <property type="term" value="F:O-acetylhomoserine aminocarboxypropyltransferase activity"/>
    <property type="evidence" value="ECO:0007669"/>
    <property type="project" value="TreeGrafter"/>
</dbReference>
<evidence type="ECO:0000313" key="7">
    <source>
        <dbReference type="EMBL" id="PVV01061.1"/>
    </source>
</evidence>
<dbReference type="GO" id="GO:0004124">
    <property type="term" value="F:cysteine synthase activity"/>
    <property type="evidence" value="ECO:0007669"/>
    <property type="project" value="TreeGrafter"/>
</dbReference>
<dbReference type="GO" id="GO:0005737">
    <property type="term" value="C:cytoplasm"/>
    <property type="evidence" value="ECO:0007669"/>
    <property type="project" value="TreeGrafter"/>
</dbReference>
<evidence type="ECO:0000256" key="1">
    <source>
        <dbReference type="ARBA" id="ARBA00001933"/>
    </source>
</evidence>
<dbReference type="Proteomes" id="UP000245609">
    <property type="component" value="Unassembled WGS sequence"/>
</dbReference>
<dbReference type="InterPro" id="IPR015422">
    <property type="entry name" value="PyrdxlP-dep_Trfase_small"/>
</dbReference>
<reference evidence="7 8" key="1">
    <citation type="journal article" date="2018" name="MBio">
        <title>Comparative Genomics Reveals the Core Gene Toolbox for the Fungus-Insect Symbiosis.</title>
        <authorList>
            <person name="Wang Y."/>
            <person name="Stata M."/>
            <person name="Wang W."/>
            <person name="Stajich J.E."/>
            <person name="White M.M."/>
            <person name="Moncalvo J.M."/>
        </authorList>
    </citation>
    <scope>NUCLEOTIDE SEQUENCE [LARGE SCALE GENOMIC DNA]</scope>
    <source>
        <strain evidence="7 8">SC-DP-2</strain>
    </source>
</reference>
<keyword evidence="4 5" id="KW-0663">Pyridoxal phosphate</keyword>
<dbReference type="PROSITE" id="PS00868">
    <property type="entry name" value="CYS_MET_METAB_PP"/>
    <property type="match status" value="1"/>
</dbReference>
<dbReference type="SUPFAM" id="SSF53383">
    <property type="entry name" value="PLP-dependent transferases"/>
    <property type="match status" value="1"/>
</dbReference>
<dbReference type="GO" id="GO:0006535">
    <property type="term" value="P:cysteine biosynthetic process from serine"/>
    <property type="evidence" value="ECO:0007669"/>
    <property type="project" value="TreeGrafter"/>
</dbReference>
<comment type="cofactor">
    <cofactor evidence="1 6">
        <name>pyridoxal 5'-phosphate</name>
        <dbReference type="ChEBI" id="CHEBI:597326"/>
    </cofactor>
</comment>
<dbReference type="Pfam" id="PF01053">
    <property type="entry name" value="Cys_Met_Meta_PP"/>
    <property type="match status" value="1"/>
</dbReference>
<dbReference type="OrthoDB" id="3512640at2759"/>
<dbReference type="InterPro" id="IPR015421">
    <property type="entry name" value="PyrdxlP-dep_Trfase_major"/>
</dbReference>
<proteinExistence type="inferred from homology"/>
<dbReference type="GO" id="GO:0019346">
    <property type="term" value="P:transsulfuration"/>
    <property type="evidence" value="ECO:0007669"/>
    <property type="project" value="InterPro"/>
</dbReference>
<sequence length="416" mass="45432">MSNQGQQGKKQKFETLQLHAGQTIDPNNGAMAVPIFQTVAYGFKDVQDGVDKFSLKKMGHIYSRVSNPTTEVFETRVAALEDNIVSTSYLYGGTYNMFKVTLPRLGINVKLVNGDNADDLEACFDSKTKAVFVESIGNPRYDIPDLKILAEKAHKFGIPLIVDNTFGMGGFICRPIEHGADIVVHSATKWIGGHGISIGGVIVDAGTFPWNNGRFPLISESSPSYHGLNFWETFGPNGPMGVNLAFIVKARAEIMRDVGASQSAFNGFTFLLGLETISLRAERHCSNALAVAKWLEKHPEVSWVSYPGLPSHPYHENANKYLKNGFGGVLSFGIKGENPSNGMKLISCVKLCTFLANLGDTKTLIVHPASSIHQQLNEEEQRISGVTPDHIRLSVGIEHIDDIIDDLSQALDQVSV</sequence>
<dbReference type="Gene3D" id="3.40.640.10">
    <property type="entry name" value="Type I PLP-dependent aspartate aminotransferase-like (Major domain)"/>
    <property type="match status" value="1"/>
</dbReference>
<dbReference type="Gene3D" id="3.90.1150.10">
    <property type="entry name" value="Aspartate Aminotransferase, domain 1"/>
    <property type="match status" value="1"/>
</dbReference>
<gene>
    <name evidence="7" type="ORF">BB560_004537</name>
</gene>
<evidence type="ECO:0000256" key="4">
    <source>
        <dbReference type="ARBA" id="ARBA00022898"/>
    </source>
</evidence>
<dbReference type="InterPro" id="IPR015424">
    <property type="entry name" value="PyrdxlP-dep_Trfase"/>
</dbReference>
<dbReference type="GO" id="GO:0071269">
    <property type="term" value="P:L-homocysteine biosynthetic process"/>
    <property type="evidence" value="ECO:0007669"/>
    <property type="project" value="TreeGrafter"/>
</dbReference>
<comment type="similarity">
    <text evidence="2 6">Belongs to the trans-sulfuration enzymes family.</text>
</comment>